<sequence length="45" mass="4733">MVRTDENASKDPHARCGMRAGDMRMGSLCRGGRRACGCPPSAAPV</sequence>
<dbReference type="AlphaFoldDB" id="A3NZ20"/>
<dbReference type="Proteomes" id="UP000006738">
    <property type="component" value="Chromosome I"/>
</dbReference>
<gene>
    <name evidence="1" type="ordered locus">BURPS1106A_3354</name>
</gene>
<proteinExistence type="predicted"/>
<reference evidence="1 2" key="1">
    <citation type="submission" date="2007-02" db="EMBL/GenBank/DDBJ databases">
        <authorList>
            <person name="DeShazer D."/>
            <person name="Woods D.E."/>
            <person name="Nierman W.C."/>
        </authorList>
    </citation>
    <scope>NUCLEOTIDE SEQUENCE [LARGE SCALE GENOMIC DNA]</scope>
    <source>
        <strain evidence="1 2">1106a</strain>
    </source>
</reference>
<protein>
    <submittedName>
        <fullName evidence="1">Uncharacterized protein</fullName>
    </submittedName>
</protein>
<organism evidence="1 2">
    <name type="scientific">Burkholderia pseudomallei (strain 1106a)</name>
    <dbReference type="NCBI Taxonomy" id="357348"/>
    <lineage>
        <taxon>Bacteria</taxon>
        <taxon>Pseudomonadati</taxon>
        <taxon>Pseudomonadota</taxon>
        <taxon>Betaproteobacteria</taxon>
        <taxon>Burkholderiales</taxon>
        <taxon>Burkholderiaceae</taxon>
        <taxon>Burkholderia</taxon>
        <taxon>pseudomallei group</taxon>
    </lineage>
</organism>
<evidence type="ECO:0000313" key="1">
    <source>
        <dbReference type="EMBL" id="ABN89454.1"/>
    </source>
</evidence>
<dbReference type="HOGENOM" id="CLU_207702_0_0_4"/>
<dbReference type="KEGG" id="bpl:BURPS1106A_3354"/>
<accession>A3NZ20</accession>
<name>A3NZ20_BURP0</name>
<dbReference type="EMBL" id="CP000572">
    <property type="protein sequence ID" value="ABN89454.1"/>
    <property type="molecule type" value="Genomic_DNA"/>
</dbReference>
<evidence type="ECO:0000313" key="2">
    <source>
        <dbReference type="Proteomes" id="UP000006738"/>
    </source>
</evidence>